<dbReference type="AlphaFoldDB" id="A0AAW0ELQ6"/>
<dbReference type="Proteomes" id="UP001430356">
    <property type="component" value="Unassembled WGS sequence"/>
</dbReference>
<reference evidence="2 3" key="1">
    <citation type="journal article" date="2021" name="MBio">
        <title>A New Model Trypanosomatid, Novymonas esmeraldas: Genomic Perception of Its 'Candidatus Pandoraea novymonadis' Endosymbiont.</title>
        <authorList>
            <person name="Zakharova A."/>
            <person name="Saura A."/>
            <person name="Butenko A."/>
            <person name="Podesvova L."/>
            <person name="Warmusova S."/>
            <person name="Kostygov A.Y."/>
            <person name="Nenarokova A."/>
            <person name="Lukes J."/>
            <person name="Opperdoes F.R."/>
            <person name="Yurchenko V."/>
        </authorList>
    </citation>
    <scope>NUCLEOTIDE SEQUENCE [LARGE SCALE GENOMIC DNA]</scope>
    <source>
        <strain evidence="2 3">E262AT.01</strain>
    </source>
</reference>
<organism evidence="2 3">
    <name type="scientific">Novymonas esmeraldas</name>
    <dbReference type="NCBI Taxonomy" id="1808958"/>
    <lineage>
        <taxon>Eukaryota</taxon>
        <taxon>Discoba</taxon>
        <taxon>Euglenozoa</taxon>
        <taxon>Kinetoplastea</taxon>
        <taxon>Metakinetoplastina</taxon>
        <taxon>Trypanosomatida</taxon>
        <taxon>Trypanosomatidae</taxon>
        <taxon>Novymonas</taxon>
    </lineage>
</organism>
<feature type="compositionally biased region" description="Low complexity" evidence="1">
    <location>
        <begin position="109"/>
        <end position="127"/>
    </location>
</feature>
<proteinExistence type="predicted"/>
<accession>A0AAW0ELQ6</accession>
<feature type="region of interest" description="Disordered" evidence="1">
    <location>
        <begin position="106"/>
        <end position="133"/>
    </location>
</feature>
<dbReference type="EMBL" id="JAECZO010000039">
    <property type="protein sequence ID" value="KAK7194581.1"/>
    <property type="molecule type" value="Genomic_DNA"/>
</dbReference>
<gene>
    <name evidence="2" type="ORF">NESM_000376300</name>
</gene>
<protein>
    <submittedName>
        <fullName evidence="2">Uncharacterized protein</fullName>
    </submittedName>
</protein>
<name>A0AAW0ELQ6_9TRYP</name>
<evidence type="ECO:0000313" key="2">
    <source>
        <dbReference type="EMBL" id="KAK7194581.1"/>
    </source>
</evidence>
<keyword evidence="3" id="KW-1185">Reference proteome</keyword>
<comment type="caution">
    <text evidence="2">The sequence shown here is derived from an EMBL/GenBank/DDBJ whole genome shotgun (WGS) entry which is preliminary data.</text>
</comment>
<sequence>MVLIDKLKTMVGRNIGSRAGNALTTSSGAAAPTFAEAWNQAKAMTSKLFEEREWQCPCGHKFRAAGEWVACAPIYCEVPSCPNPKYYIDGPGRALLEANPSGVRLEEVSGSSGSTASCSNSSKKPSGVGSRFR</sequence>
<evidence type="ECO:0000313" key="3">
    <source>
        <dbReference type="Proteomes" id="UP001430356"/>
    </source>
</evidence>
<evidence type="ECO:0000256" key="1">
    <source>
        <dbReference type="SAM" id="MobiDB-lite"/>
    </source>
</evidence>